<dbReference type="EMBL" id="CAJJDN010000063">
    <property type="protein sequence ID" value="CAD8094752.1"/>
    <property type="molecule type" value="Genomic_DNA"/>
</dbReference>
<protein>
    <recommendedName>
        <fullName evidence="5">Phosphoglycerate mutase</fullName>
    </recommendedName>
</protein>
<evidence type="ECO:0000313" key="3">
    <source>
        <dbReference type="EMBL" id="CAD8094752.1"/>
    </source>
</evidence>
<dbReference type="OrthoDB" id="10261749at2759"/>
<reference evidence="3" key="1">
    <citation type="submission" date="2021-01" db="EMBL/GenBank/DDBJ databases">
        <authorList>
            <consortium name="Genoscope - CEA"/>
            <person name="William W."/>
        </authorList>
    </citation>
    <scope>NUCLEOTIDE SEQUENCE</scope>
</reference>
<evidence type="ECO:0000256" key="2">
    <source>
        <dbReference type="PIRSR" id="PIRSR613078-2"/>
    </source>
</evidence>
<dbReference type="GO" id="GO:0005829">
    <property type="term" value="C:cytosol"/>
    <property type="evidence" value="ECO:0007669"/>
    <property type="project" value="TreeGrafter"/>
</dbReference>
<dbReference type="InterPro" id="IPR013078">
    <property type="entry name" value="His_Pase_superF_clade-1"/>
</dbReference>
<comment type="caution">
    <text evidence="3">The sequence shown here is derived from an EMBL/GenBank/DDBJ whole genome shotgun (WGS) entry which is preliminary data.</text>
</comment>
<dbReference type="GO" id="GO:0043456">
    <property type="term" value="P:regulation of pentose-phosphate shunt"/>
    <property type="evidence" value="ECO:0007669"/>
    <property type="project" value="TreeGrafter"/>
</dbReference>
<name>A0A8S1NRE8_9CILI</name>
<dbReference type="Pfam" id="PF00300">
    <property type="entry name" value="His_Phos_1"/>
    <property type="match status" value="1"/>
</dbReference>
<dbReference type="SMART" id="SM00855">
    <property type="entry name" value="PGAM"/>
    <property type="match status" value="1"/>
</dbReference>
<organism evidence="3 4">
    <name type="scientific">Paramecium sonneborni</name>
    <dbReference type="NCBI Taxonomy" id="65129"/>
    <lineage>
        <taxon>Eukaryota</taxon>
        <taxon>Sar</taxon>
        <taxon>Alveolata</taxon>
        <taxon>Ciliophora</taxon>
        <taxon>Intramacronucleata</taxon>
        <taxon>Oligohymenophorea</taxon>
        <taxon>Peniculida</taxon>
        <taxon>Parameciidae</taxon>
        <taxon>Paramecium</taxon>
    </lineage>
</organism>
<dbReference type="AlphaFoldDB" id="A0A8S1NRE8"/>
<dbReference type="InterPro" id="IPR001345">
    <property type="entry name" value="PG/BPGM_mutase_AS"/>
</dbReference>
<gene>
    <name evidence="3" type="ORF">PSON_ATCC_30995.1.T0630049</name>
</gene>
<dbReference type="PANTHER" id="PTHR46517">
    <property type="entry name" value="FRUCTOSE-2,6-BISPHOSPHATASE TIGAR"/>
    <property type="match status" value="1"/>
</dbReference>
<dbReference type="GO" id="GO:0004331">
    <property type="term" value="F:fructose-2,6-bisphosphate 2-phosphatase activity"/>
    <property type="evidence" value="ECO:0007669"/>
    <property type="project" value="TreeGrafter"/>
</dbReference>
<proteinExistence type="predicted"/>
<keyword evidence="1" id="KW-0378">Hydrolase</keyword>
<accession>A0A8S1NRE8</accession>
<evidence type="ECO:0000256" key="1">
    <source>
        <dbReference type="ARBA" id="ARBA00022801"/>
    </source>
</evidence>
<feature type="binding site" evidence="2">
    <location>
        <position position="78"/>
    </location>
    <ligand>
        <name>substrate</name>
    </ligand>
</feature>
<dbReference type="InterPro" id="IPR051695">
    <property type="entry name" value="Phosphoglycerate_Mutase"/>
</dbReference>
<dbReference type="PANTHER" id="PTHR46517:SF1">
    <property type="entry name" value="FRUCTOSE-2,6-BISPHOSPHATASE TIGAR"/>
    <property type="match status" value="1"/>
</dbReference>
<keyword evidence="4" id="KW-1185">Reference proteome</keyword>
<dbReference type="GO" id="GO:0045820">
    <property type="term" value="P:negative regulation of glycolytic process"/>
    <property type="evidence" value="ECO:0007669"/>
    <property type="project" value="TreeGrafter"/>
</dbReference>
<sequence length="208" mass="23910">MDKFDSLKMDIQKLLDSDKIVLILIRHGETEANFTKQLSGWHDVKLTEQGLKEGKELSKAFQILRDRFSGIYSSDLSRARITAELALGSGEKIQISTELRELNFGDHQNKVYSSENKSIYETLFTMKYQAPNGENWNDLKNRIMNYLKQQIKGKGVYLIFTHGGAIFSLTNQFGYTNTIKNCSCIGLELDCNTLEIVNQLFYWEFPTL</sequence>
<dbReference type="Proteomes" id="UP000692954">
    <property type="component" value="Unassembled WGS sequence"/>
</dbReference>
<dbReference type="PROSITE" id="PS00175">
    <property type="entry name" value="PG_MUTASE"/>
    <property type="match status" value="1"/>
</dbReference>
<feature type="binding site" evidence="2">
    <location>
        <begin position="26"/>
        <end position="33"/>
    </location>
    <ligand>
        <name>substrate</name>
    </ligand>
</feature>
<evidence type="ECO:0000313" key="4">
    <source>
        <dbReference type="Proteomes" id="UP000692954"/>
    </source>
</evidence>
<evidence type="ECO:0008006" key="5">
    <source>
        <dbReference type="Google" id="ProtNLM"/>
    </source>
</evidence>
<dbReference type="CDD" id="cd07067">
    <property type="entry name" value="HP_PGM_like"/>
    <property type="match status" value="1"/>
</dbReference>